<dbReference type="PANTHER" id="PTHR35531">
    <property type="entry name" value="INNER MEMBRANE PROTEIN YBCI-RELATED"/>
    <property type="match status" value="1"/>
</dbReference>
<name>A0A1X7IUT1_9BACL</name>
<accession>A0A1X7IUT1</accession>
<protein>
    <submittedName>
        <fullName evidence="2">Inner membrane protein</fullName>
    </submittedName>
</protein>
<evidence type="ECO:0000313" key="2">
    <source>
        <dbReference type="EMBL" id="SMG18843.1"/>
    </source>
</evidence>
<evidence type="ECO:0000313" key="3">
    <source>
        <dbReference type="Proteomes" id="UP000193834"/>
    </source>
</evidence>
<evidence type="ECO:0000256" key="1">
    <source>
        <dbReference type="SAM" id="Phobius"/>
    </source>
</evidence>
<organism evidence="2 3">
    <name type="scientific">Paenibacillus aquistagni</name>
    <dbReference type="NCBI Taxonomy" id="1852522"/>
    <lineage>
        <taxon>Bacteria</taxon>
        <taxon>Bacillati</taxon>
        <taxon>Bacillota</taxon>
        <taxon>Bacilli</taxon>
        <taxon>Bacillales</taxon>
        <taxon>Paenibacillaceae</taxon>
        <taxon>Paenibacillus</taxon>
    </lineage>
</organism>
<dbReference type="EMBL" id="FXAZ01000001">
    <property type="protein sequence ID" value="SMG18843.1"/>
    <property type="molecule type" value="Genomic_DNA"/>
</dbReference>
<dbReference type="RefSeq" id="WP_085493050.1">
    <property type="nucleotide sequence ID" value="NZ_FXAZ01000001.1"/>
</dbReference>
<keyword evidence="1" id="KW-0812">Transmembrane</keyword>
<dbReference type="InterPro" id="IPR007404">
    <property type="entry name" value="YdjM-like"/>
</dbReference>
<keyword evidence="3" id="KW-1185">Reference proteome</keyword>
<feature type="transmembrane region" description="Helical" evidence="1">
    <location>
        <begin position="94"/>
        <end position="124"/>
    </location>
</feature>
<dbReference type="AlphaFoldDB" id="A0A1X7IUT1"/>
<keyword evidence="1" id="KW-0472">Membrane</keyword>
<dbReference type="Pfam" id="PF04307">
    <property type="entry name" value="YdjM"/>
    <property type="match status" value="1"/>
</dbReference>
<dbReference type="STRING" id="1852522.SAMN06295960_0837"/>
<gene>
    <name evidence="2" type="ORF">SAMN06295960_0837</name>
</gene>
<reference evidence="2 3" key="1">
    <citation type="submission" date="2017-04" db="EMBL/GenBank/DDBJ databases">
        <authorList>
            <person name="Afonso C.L."/>
            <person name="Miller P.J."/>
            <person name="Scott M.A."/>
            <person name="Spackman E."/>
            <person name="Goraichik I."/>
            <person name="Dimitrov K.M."/>
            <person name="Suarez D.L."/>
            <person name="Swayne D.E."/>
        </authorList>
    </citation>
    <scope>NUCLEOTIDE SEQUENCE [LARGE SCALE GENOMIC DNA]</scope>
    <source>
        <strain evidence="2 3">11</strain>
    </source>
</reference>
<feature type="transmembrane region" description="Helical" evidence="1">
    <location>
        <begin position="64"/>
        <end position="82"/>
    </location>
</feature>
<dbReference type="Proteomes" id="UP000193834">
    <property type="component" value="Unassembled WGS sequence"/>
</dbReference>
<proteinExistence type="predicted"/>
<feature type="transmembrane region" description="Helical" evidence="1">
    <location>
        <begin position="130"/>
        <end position="146"/>
    </location>
</feature>
<dbReference type="OrthoDB" id="2706144at2"/>
<sequence length="214" mass="23537">MRGKTHLAIGVAIGGAAALYYPFHVTHAAIYVTVAGFSALSPDLDGPSILTSKLSRASQLVRKLLLWLGALAVAAVLGMYLWQRTLIPELTTAAFLLFFLGQIATQGALRNLLSSIMGCIAMYYGWKLHMDWLIGLGIYVAIAPWLKHRGLTHTVWAMLLWGFIASGLENALQLDGVMAVAILGYFSHLLADTFTPRGVKWFHPLLRTTFRIRL</sequence>
<dbReference type="PANTHER" id="PTHR35531:SF1">
    <property type="entry name" value="INNER MEMBRANE PROTEIN YBCI-RELATED"/>
    <property type="match status" value="1"/>
</dbReference>
<keyword evidence="1" id="KW-1133">Transmembrane helix</keyword>